<dbReference type="GO" id="GO:0030091">
    <property type="term" value="P:protein repair"/>
    <property type="evidence" value="ECO:0007669"/>
    <property type="project" value="InterPro"/>
</dbReference>
<evidence type="ECO:0000256" key="4">
    <source>
        <dbReference type="ARBA" id="ARBA00048488"/>
    </source>
</evidence>
<evidence type="ECO:0000256" key="2">
    <source>
        <dbReference type="ARBA" id="ARBA00012499"/>
    </source>
</evidence>
<dbReference type="EC" id="1.8.4.12" evidence="2"/>
<dbReference type="Gene3D" id="2.170.150.20">
    <property type="entry name" value="Peptide methionine sulfoxide reductase"/>
    <property type="match status" value="1"/>
</dbReference>
<feature type="domain" description="MsrB" evidence="6">
    <location>
        <begin position="134"/>
        <end position="282"/>
    </location>
</feature>
<feature type="compositionally biased region" description="Basic and acidic residues" evidence="5">
    <location>
        <begin position="45"/>
        <end position="54"/>
    </location>
</feature>
<dbReference type="GO" id="GO:0006979">
    <property type="term" value="P:response to oxidative stress"/>
    <property type="evidence" value="ECO:0007669"/>
    <property type="project" value="InterPro"/>
</dbReference>
<accession>A0AB34JD51</accession>
<dbReference type="InterPro" id="IPR011057">
    <property type="entry name" value="Mss4-like_sf"/>
</dbReference>
<evidence type="ECO:0000313" key="8">
    <source>
        <dbReference type="Proteomes" id="UP001515480"/>
    </source>
</evidence>
<evidence type="ECO:0000256" key="5">
    <source>
        <dbReference type="SAM" id="MobiDB-lite"/>
    </source>
</evidence>
<comment type="caution">
    <text evidence="7">The sequence shown here is derived from an EMBL/GenBank/DDBJ whole genome shotgun (WGS) entry which is preliminary data.</text>
</comment>
<dbReference type="PROSITE" id="PS51790">
    <property type="entry name" value="MSRB"/>
    <property type="match status" value="1"/>
</dbReference>
<dbReference type="InterPro" id="IPR002579">
    <property type="entry name" value="Met_Sox_Rdtase_MsrB_dom"/>
</dbReference>
<gene>
    <name evidence="7" type="ORF">AB1Y20_003238</name>
</gene>
<evidence type="ECO:0000259" key="6">
    <source>
        <dbReference type="PROSITE" id="PS51790"/>
    </source>
</evidence>
<dbReference type="InterPro" id="IPR028427">
    <property type="entry name" value="Met_Sox_Rdtase_MsrB"/>
</dbReference>
<dbReference type="GO" id="GO:0033743">
    <property type="term" value="F:peptide-methionine (R)-S-oxide reductase activity"/>
    <property type="evidence" value="ECO:0007669"/>
    <property type="project" value="UniProtKB-EC"/>
</dbReference>
<dbReference type="SUPFAM" id="SSF51316">
    <property type="entry name" value="Mss4-like"/>
    <property type="match status" value="1"/>
</dbReference>
<comment type="catalytic activity">
    <reaction evidence="4">
        <text>L-methionyl-[protein] + [thioredoxin]-disulfide + H2O = L-methionyl-(R)-S-oxide-[protein] + [thioredoxin]-dithiol</text>
        <dbReference type="Rhea" id="RHEA:24164"/>
        <dbReference type="Rhea" id="RHEA-COMP:10698"/>
        <dbReference type="Rhea" id="RHEA-COMP:10700"/>
        <dbReference type="Rhea" id="RHEA-COMP:12313"/>
        <dbReference type="Rhea" id="RHEA-COMP:12314"/>
        <dbReference type="ChEBI" id="CHEBI:15377"/>
        <dbReference type="ChEBI" id="CHEBI:16044"/>
        <dbReference type="ChEBI" id="CHEBI:29950"/>
        <dbReference type="ChEBI" id="CHEBI:45764"/>
        <dbReference type="ChEBI" id="CHEBI:50058"/>
        <dbReference type="EC" id="1.8.4.12"/>
    </reaction>
</comment>
<feature type="region of interest" description="Disordered" evidence="5">
    <location>
        <begin position="32"/>
        <end position="54"/>
    </location>
</feature>
<evidence type="ECO:0000313" key="7">
    <source>
        <dbReference type="EMBL" id="KAL1518968.1"/>
    </source>
</evidence>
<dbReference type="PANTHER" id="PTHR10173">
    <property type="entry name" value="METHIONINE SULFOXIDE REDUCTASE"/>
    <property type="match status" value="1"/>
</dbReference>
<comment type="similarity">
    <text evidence="1">Belongs to the MsrB Met sulfoxide reductase family.</text>
</comment>
<evidence type="ECO:0000256" key="1">
    <source>
        <dbReference type="ARBA" id="ARBA00007174"/>
    </source>
</evidence>
<dbReference type="AlphaFoldDB" id="A0AB34JD51"/>
<dbReference type="Proteomes" id="UP001515480">
    <property type="component" value="Unassembled WGS sequence"/>
</dbReference>
<keyword evidence="8" id="KW-1185">Reference proteome</keyword>
<proteinExistence type="inferred from homology"/>
<sequence length="283" mass="30128">MWLAALSSAFAPFPSQLPSSPSLLLVAPSPSFTAATPPASSRGAPRMEDKRKDAEAALARMQQRMRSYSREARPRPLALDPRAYTLGYSAIIAVTLHDLRDNAEVQAWLSAGAAADAIPLGALSGGAVLIAFALFQLAFQLGTGSAVPFRLAVMRLGLTEPPFSSPLNDETREGSYLCSSCGAKLFDSAAKYDSGSGWPSFWRTYDGGVVYRKELLGGKMEVRCQACDGHLGHVFSDGPSIQPGEEVPPSDPGGANASFTLNDDTVHPRFCINGCALKFEEQV</sequence>
<feature type="compositionally biased region" description="Low complexity" evidence="5">
    <location>
        <begin position="32"/>
        <end position="41"/>
    </location>
</feature>
<name>A0AB34JD51_PRYPA</name>
<dbReference type="PANTHER" id="PTHR10173:SF52">
    <property type="entry name" value="METHIONINE-R-SULFOXIDE REDUCTASE B1"/>
    <property type="match status" value="1"/>
</dbReference>
<organism evidence="7 8">
    <name type="scientific">Prymnesium parvum</name>
    <name type="common">Toxic golden alga</name>
    <dbReference type="NCBI Taxonomy" id="97485"/>
    <lineage>
        <taxon>Eukaryota</taxon>
        <taxon>Haptista</taxon>
        <taxon>Haptophyta</taxon>
        <taxon>Prymnesiophyceae</taxon>
        <taxon>Prymnesiales</taxon>
        <taxon>Prymnesiaceae</taxon>
        <taxon>Prymnesium</taxon>
    </lineage>
</organism>
<keyword evidence="3" id="KW-0560">Oxidoreductase</keyword>
<evidence type="ECO:0000256" key="3">
    <source>
        <dbReference type="ARBA" id="ARBA00023002"/>
    </source>
</evidence>
<dbReference type="EMBL" id="JBGBPQ010000010">
    <property type="protein sequence ID" value="KAL1518968.1"/>
    <property type="molecule type" value="Genomic_DNA"/>
</dbReference>
<protein>
    <recommendedName>
        <fullName evidence="2">peptide-methionine (R)-S-oxide reductase</fullName>
        <ecNumber evidence="2">1.8.4.12</ecNumber>
    </recommendedName>
</protein>
<dbReference type="Pfam" id="PF01641">
    <property type="entry name" value="SelR"/>
    <property type="match status" value="1"/>
</dbReference>
<feature type="region of interest" description="Disordered" evidence="5">
    <location>
        <begin position="238"/>
        <end position="259"/>
    </location>
</feature>
<reference evidence="7 8" key="1">
    <citation type="journal article" date="2024" name="Science">
        <title>Giant polyketide synthase enzymes in the biosynthesis of giant marine polyether toxins.</title>
        <authorList>
            <person name="Fallon T.R."/>
            <person name="Shende V.V."/>
            <person name="Wierzbicki I.H."/>
            <person name="Pendleton A.L."/>
            <person name="Watervoot N.F."/>
            <person name="Auber R.P."/>
            <person name="Gonzalez D.J."/>
            <person name="Wisecaver J.H."/>
            <person name="Moore B.S."/>
        </authorList>
    </citation>
    <scope>NUCLEOTIDE SEQUENCE [LARGE SCALE GENOMIC DNA]</scope>
    <source>
        <strain evidence="7 8">12B1</strain>
    </source>
</reference>
<dbReference type="GO" id="GO:0005737">
    <property type="term" value="C:cytoplasm"/>
    <property type="evidence" value="ECO:0007669"/>
    <property type="project" value="TreeGrafter"/>
</dbReference>